<organism evidence="1 3">
    <name type="scientific">Phytophthora kernoviae</name>
    <dbReference type="NCBI Taxonomy" id="325452"/>
    <lineage>
        <taxon>Eukaryota</taxon>
        <taxon>Sar</taxon>
        <taxon>Stramenopiles</taxon>
        <taxon>Oomycota</taxon>
        <taxon>Peronosporomycetes</taxon>
        <taxon>Peronosporales</taxon>
        <taxon>Peronosporaceae</taxon>
        <taxon>Phytophthora</taxon>
    </lineage>
</organism>
<name>A0A3F2RBA9_9STRA</name>
<protein>
    <submittedName>
        <fullName evidence="1">Uncharacterized protein</fullName>
    </submittedName>
</protein>
<proteinExistence type="predicted"/>
<dbReference type="EMBL" id="MBDO02000949">
    <property type="protein sequence ID" value="RLN51431.1"/>
    <property type="molecule type" value="Genomic_DNA"/>
</dbReference>
<dbReference type="OrthoDB" id="126844at2759"/>
<evidence type="ECO:0000313" key="3">
    <source>
        <dbReference type="Proteomes" id="UP000277300"/>
    </source>
</evidence>
<dbReference type="Proteomes" id="UP000284657">
    <property type="component" value="Unassembled WGS sequence"/>
</dbReference>
<accession>A0A3F2RBA9</accession>
<dbReference type="EMBL" id="MBAD02001195">
    <property type="protein sequence ID" value="RLN57311.1"/>
    <property type="molecule type" value="Genomic_DNA"/>
</dbReference>
<comment type="caution">
    <text evidence="1">The sequence shown here is derived from an EMBL/GenBank/DDBJ whole genome shotgun (WGS) entry which is preliminary data.</text>
</comment>
<sequence length="79" mass="8617">MGGITAFTPPPGESYRDVIELKNETRSILPGNLASKKYKGGISKDDYVTSANAIPGASVIDYVKVNRCASLCYRHTFVY</sequence>
<evidence type="ECO:0000313" key="2">
    <source>
        <dbReference type="EMBL" id="RLN57311.1"/>
    </source>
</evidence>
<gene>
    <name evidence="2" type="ORF">BBJ29_009943</name>
    <name evidence="1" type="ORF">BBP00_00009897</name>
</gene>
<dbReference type="Proteomes" id="UP000277300">
    <property type="component" value="Unassembled WGS sequence"/>
</dbReference>
<evidence type="ECO:0000313" key="4">
    <source>
        <dbReference type="Proteomes" id="UP000284657"/>
    </source>
</evidence>
<reference evidence="3 4" key="1">
    <citation type="submission" date="2018-07" db="EMBL/GenBank/DDBJ databases">
        <title>Genome sequencing of oomycete isolates from Chile give support for New Zealand origin for Phytophthora kernoviae and make available the first Nothophytophthora sp. genome.</title>
        <authorList>
            <person name="Studholme D.J."/>
            <person name="Sanfuentes E."/>
            <person name="Panda P."/>
            <person name="Hill R."/>
            <person name="Sambles C."/>
            <person name="Grant M."/>
            <person name="Williams N.M."/>
            <person name="Mcdougal R.L."/>
        </authorList>
    </citation>
    <scope>NUCLEOTIDE SEQUENCE [LARGE SCALE GENOMIC DNA]</scope>
    <source>
        <strain evidence="1">Chile6</strain>
        <strain evidence="2">Chile7</strain>
    </source>
</reference>
<evidence type="ECO:0000313" key="1">
    <source>
        <dbReference type="EMBL" id="RLN51431.1"/>
    </source>
</evidence>
<dbReference type="AlphaFoldDB" id="A0A3F2RBA9"/>